<dbReference type="eggNOG" id="KOG1176">
    <property type="taxonomic scope" value="Eukaryota"/>
</dbReference>
<dbReference type="CDD" id="cd05941">
    <property type="entry name" value="MCS"/>
    <property type="match status" value="1"/>
</dbReference>
<proteinExistence type="predicted"/>
<dbReference type="InterPro" id="IPR045851">
    <property type="entry name" value="AMP-bd_C_sf"/>
</dbReference>
<feature type="domain" description="AMP-binding enzyme C-terminal" evidence="2">
    <location>
        <begin position="422"/>
        <end position="499"/>
    </location>
</feature>
<name>R4XHE3_TAPDE</name>
<dbReference type="SUPFAM" id="SSF56801">
    <property type="entry name" value="Acetyl-CoA synthetase-like"/>
    <property type="match status" value="1"/>
</dbReference>
<gene>
    <name evidence="3" type="ORF">TAPDE_002964</name>
</gene>
<feature type="domain" description="AMP-dependent synthetase/ligase" evidence="1">
    <location>
        <begin position="14"/>
        <end position="365"/>
    </location>
</feature>
<dbReference type="GO" id="GO:0006631">
    <property type="term" value="P:fatty acid metabolic process"/>
    <property type="evidence" value="ECO:0007669"/>
    <property type="project" value="TreeGrafter"/>
</dbReference>
<evidence type="ECO:0000313" key="3">
    <source>
        <dbReference type="EMBL" id="CCG82832.1"/>
    </source>
</evidence>
<dbReference type="InterPro" id="IPR000873">
    <property type="entry name" value="AMP-dep_synth/lig_dom"/>
</dbReference>
<keyword evidence="4" id="KW-1185">Reference proteome</keyword>
<dbReference type="OrthoDB" id="2962993at2759"/>
<dbReference type="VEuPathDB" id="FungiDB:TAPDE_002964"/>
<sequence length="519" mass="56869">MPLPKSNFFKALLAAKPNSPAIVGPGQNATTTYADLLRHVNSVQESLKAIRSEDRVAILVDKGLGYPAAFLGVWAAGGIAVPVCTSHPTPEMLYTLQDSGSKVLIVSERFAKRGSELQQKIPKLQLIHVENVLDSGSKDQPRLSDGQFDENTGALIIYTSGTTGQPKGAVHTHKSTVAQVTSLKEAWKYGPEDRLLHVLPLHHIHGIVNALLTPLYSASCVEFAPEKFDAEGVWQRLLSSTNPITLFMAVPTIYTKLLSAVPKGDVKLKDVRLCVSGSAALPTSVKKSWKEHTGHVLLERYGMTEIGMGLSCGMAEEDRLDSSVGWPLPGIRAKLVDEETHREIGGDDVPGEIWISGDNLFREYLNKKAQTEKEIVHEQGVRWFKTGDIALRSKDHRGAYFIQGRSSVDIIKSGGYKISALEVERDILHLPFVKEAAVMGVKDDEWGQRVAALIVPAEGHEGLTLKELREALKEEIAGYKVPTLMKVLRDGIPRNAMGKVNKKELVKEFDKSDGKASKL</sequence>
<dbReference type="Gene3D" id="3.30.300.30">
    <property type="match status" value="1"/>
</dbReference>
<reference evidence="3 4" key="1">
    <citation type="journal article" date="2013" name="MBio">
        <title>Genome sequencing of the plant pathogen Taphrina deformans, the causal agent of peach leaf curl.</title>
        <authorList>
            <person name="Cisse O.H."/>
            <person name="Almeida J.M.G.C.F."/>
            <person name="Fonseca A."/>
            <person name="Kumar A.A."/>
            <person name="Salojaervi J."/>
            <person name="Overmyer K."/>
            <person name="Hauser P.M."/>
            <person name="Pagni M."/>
        </authorList>
    </citation>
    <scope>NUCLEOTIDE SEQUENCE [LARGE SCALE GENOMIC DNA]</scope>
    <source>
        <strain evidence="4">PYCC 5710 / ATCC 11124 / CBS 356.35 / IMI 108563 / JCM 9778 / NBRC 8474</strain>
    </source>
</reference>
<dbReference type="Pfam" id="PF13193">
    <property type="entry name" value="AMP-binding_C"/>
    <property type="match status" value="1"/>
</dbReference>
<evidence type="ECO:0000259" key="2">
    <source>
        <dbReference type="Pfam" id="PF13193"/>
    </source>
</evidence>
<dbReference type="PROSITE" id="PS00455">
    <property type="entry name" value="AMP_BINDING"/>
    <property type="match status" value="1"/>
</dbReference>
<dbReference type="PANTHER" id="PTHR43201:SF28">
    <property type="entry name" value="ENZYME, PUTATIVE (AFU_ORTHOLOGUE AFUA_7G01530)-RELATED"/>
    <property type="match status" value="1"/>
</dbReference>
<organism evidence="3 4">
    <name type="scientific">Taphrina deformans (strain PYCC 5710 / ATCC 11124 / CBS 356.35 / IMI 108563 / JCM 9778 / NBRC 8474)</name>
    <name type="common">Peach leaf curl fungus</name>
    <name type="synonym">Lalaria deformans</name>
    <dbReference type="NCBI Taxonomy" id="1097556"/>
    <lineage>
        <taxon>Eukaryota</taxon>
        <taxon>Fungi</taxon>
        <taxon>Dikarya</taxon>
        <taxon>Ascomycota</taxon>
        <taxon>Taphrinomycotina</taxon>
        <taxon>Taphrinomycetes</taxon>
        <taxon>Taphrinales</taxon>
        <taxon>Taphrinaceae</taxon>
        <taxon>Taphrina</taxon>
    </lineage>
</organism>
<dbReference type="GO" id="GO:0031956">
    <property type="term" value="F:medium-chain fatty acid-CoA ligase activity"/>
    <property type="evidence" value="ECO:0007669"/>
    <property type="project" value="TreeGrafter"/>
</dbReference>
<dbReference type="EMBL" id="CAHR02000104">
    <property type="protein sequence ID" value="CCG82832.1"/>
    <property type="molecule type" value="Genomic_DNA"/>
</dbReference>
<dbReference type="Gene3D" id="3.40.50.12780">
    <property type="entry name" value="N-terminal domain of ligase-like"/>
    <property type="match status" value="1"/>
</dbReference>
<evidence type="ECO:0000259" key="1">
    <source>
        <dbReference type="Pfam" id="PF00501"/>
    </source>
</evidence>
<dbReference type="AlphaFoldDB" id="R4XHE3"/>
<dbReference type="PANTHER" id="PTHR43201">
    <property type="entry name" value="ACYL-COA SYNTHETASE"/>
    <property type="match status" value="1"/>
</dbReference>
<evidence type="ECO:0000313" key="4">
    <source>
        <dbReference type="Proteomes" id="UP000013776"/>
    </source>
</evidence>
<dbReference type="Pfam" id="PF00501">
    <property type="entry name" value="AMP-binding"/>
    <property type="match status" value="1"/>
</dbReference>
<dbReference type="InterPro" id="IPR025110">
    <property type="entry name" value="AMP-bd_C"/>
</dbReference>
<dbReference type="InterPro" id="IPR042099">
    <property type="entry name" value="ANL_N_sf"/>
</dbReference>
<dbReference type="Proteomes" id="UP000013776">
    <property type="component" value="Unassembled WGS sequence"/>
</dbReference>
<comment type="caution">
    <text evidence="3">The sequence shown here is derived from an EMBL/GenBank/DDBJ whole genome shotgun (WGS) entry which is preliminary data.</text>
</comment>
<accession>R4XHE3</accession>
<dbReference type="STRING" id="1097556.R4XHE3"/>
<protein>
    <submittedName>
        <fullName evidence="3">Peroxisomal AMP binding enzyme</fullName>
    </submittedName>
</protein>
<dbReference type="InterPro" id="IPR020845">
    <property type="entry name" value="AMP-binding_CS"/>
</dbReference>